<proteinExistence type="predicted"/>
<organism evidence="1 2">
    <name type="scientific">Wansuia hejianensis</name>
    <dbReference type="NCBI Taxonomy" id="2763667"/>
    <lineage>
        <taxon>Bacteria</taxon>
        <taxon>Bacillati</taxon>
        <taxon>Bacillota</taxon>
        <taxon>Clostridia</taxon>
        <taxon>Lachnospirales</taxon>
        <taxon>Lachnospiraceae</taxon>
        <taxon>Wansuia</taxon>
    </lineage>
</organism>
<gene>
    <name evidence="1" type="ORF">H8689_05730</name>
</gene>
<keyword evidence="2" id="KW-1185">Reference proteome</keyword>
<reference evidence="1 2" key="1">
    <citation type="submission" date="2020-08" db="EMBL/GenBank/DDBJ databases">
        <title>Genome public.</title>
        <authorList>
            <person name="Liu C."/>
            <person name="Sun Q."/>
        </authorList>
    </citation>
    <scope>NUCLEOTIDE SEQUENCE [LARGE SCALE GENOMIC DNA]</scope>
    <source>
        <strain evidence="1 2">NSJ-26</strain>
    </source>
</reference>
<dbReference type="Proteomes" id="UP000601522">
    <property type="component" value="Unassembled WGS sequence"/>
</dbReference>
<evidence type="ECO:0000313" key="2">
    <source>
        <dbReference type="Proteomes" id="UP000601522"/>
    </source>
</evidence>
<protein>
    <submittedName>
        <fullName evidence="1">Uncharacterized protein</fullName>
    </submittedName>
</protein>
<evidence type="ECO:0000313" key="1">
    <source>
        <dbReference type="EMBL" id="MBC8590630.1"/>
    </source>
</evidence>
<dbReference type="EMBL" id="JACRTK010000002">
    <property type="protein sequence ID" value="MBC8590630.1"/>
    <property type="molecule type" value="Genomic_DNA"/>
</dbReference>
<accession>A0A926EY37</accession>
<name>A0A926EY37_9FIRM</name>
<sequence length="98" mass="11342">MVKMSQIKIAKTIDGELYPYFKDIKLVGRVREEYNNDFIIYGCIRGYEEEFYKGILALDKATGGEMGFNDTEDVEVFWIDEGEGMFITINNGEYEIIS</sequence>
<dbReference type="AlphaFoldDB" id="A0A926EY37"/>
<comment type="caution">
    <text evidence="1">The sequence shown here is derived from an EMBL/GenBank/DDBJ whole genome shotgun (WGS) entry which is preliminary data.</text>
</comment>
<dbReference type="RefSeq" id="WP_249323467.1">
    <property type="nucleotide sequence ID" value="NZ_JACRTK010000002.1"/>
</dbReference>